<dbReference type="SMR" id="A0A2A6LQB6"/>
<evidence type="ECO:0000313" key="2">
    <source>
        <dbReference type="Proteomes" id="UP000220353"/>
    </source>
</evidence>
<dbReference type="AlphaFoldDB" id="A0A2A6LQB6"/>
<proteinExistence type="predicted"/>
<sequence>MTMMKAIWPEPSDPESMMEAAIDLFGDEAATAVAHCGLEAWTDGRADDFAFWVDIFRSLTGMPSAGAGN</sequence>
<dbReference type="Proteomes" id="UP000220353">
    <property type="component" value="Unassembled WGS sequence"/>
</dbReference>
<name>A0A2A6LQB6_RHIFR</name>
<comment type="caution">
    <text evidence="1">The sequence shown here is derived from an EMBL/GenBank/DDBJ whole genome shotgun (WGS) entry which is preliminary data.</text>
</comment>
<accession>A0A2A6LQB6</accession>
<protein>
    <submittedName>
        <fullName evidence="1">Uncharacterized protein</fullName>
    </submittedName>
</protein>
<dbReference type="EMBL" id="NWTC01000028">
    <property type="protein sequence ID" value="PDT44794.1"/>
    <property type="molecule type" value="Genomic_DNA"/>
</dbReference>
<reference evidence="1 2" key="1">
    <citation type="submission" date="2017-09" db="EMBL/GenBank/DDBJ databases">
        <title>Comparative genomics of rhizobia isolated from Phaseolus vulgaris in China.</title>
        <authorList>
            <person name="Tong W."/>
        </authorList>
    </citation>
    <scope>NUCLEOTIDE SEQUENCE [LARGE SCALE GENOMIC DNA]</scope>
    <source>
        <strain evidence="1 2">PCH1</strain>
    </source>
</reference>
<evidence type="ECO:0000313" key="1">
    <source>
        <dbReference type="EMBL" id="PDT44794.1"/>
    </source>
</evidence>
<organism evidence="1 2">
    <name type="scientific">Rhizobium fredii</name>
    <name type="common">Sinorhizobium fredii</name>
    <dbReference type="NCBI Taxonomy" id="380"/>
    <lineage>
        <taxon>Bacteria</taxon>
        <taxon>Pseudomonadati</taxon>
        <taxon>Pseudomonadota</taxon>
        <taxon>Alphaproteobacteria</taxon>
        <taxon>Hyphomicrobiales</taxon>
        <taxon>Rhizobiaceae</taxon>
        <taxon>Sinorhizobium/Ensifer group</taxon>
        <taxon>Sinorhizobium</taxon>
    </lineage>
</organism>
<gene>
    <name evidence="1" type="ORF">CO661_27325</name>
</gene>